<dbReference type="PANTHER" id="PTHR30570">
    <property type="entry name" value="PERIPLASMIC PHOSPHATE BINDING COMPONENT OF PHOSPHATE ABC TRANSPORTER"/>
    <property type="match status" value="1"/>
</dbReference>
<evidence type="ECO:0000259" key="3">
    <source>
        <dbReference type="Pfam" id="PF12849"/>
    </source>
</evidence>
<dbReference type="InterPro" id="IPR024370">
    <property type="entry name" value="PBP_domain"/>
</dbReference>
<dbReference type="STRING" id="1300342.I596_2717"/>
<dbReference type="KEGG" id="dko:I596_2717"/>
<dbReference type="Proteomes" id="UP000076830">
    <property type="component" value="Chromosome"/>
</dbReference>
<dbReference type="EMBL" id="CP015249">
    <property type="protein sequence ID" value="ANB18712.1"/>
    <property type="molecule type" value="Genomic_DNA"/>
</dbReference>
<reference evidence="4 5" key="1">
    <citation type="submission" date="2016-04" db="EMBL/GenBank/DDBJ databases">
        <title>Complete genome sequence of Dokdonella koreensis DS-123T.</title>
        <authorList>
            <person name="Kim J.F."/>
            <person name="Lee H."/>
            <person name="Kwak M.-J."/>
        </authorList>
    </citation>
    <scope>NUCLEOTIDE SEQUENCE [LARGE SCALE GENOMIC DNA]</scope>
    <source>
        <strain evidence="4 5">DS-123</strain>
    </source>
</reference>
<dbReference type="AlphaFoldDB" id="A0A167H3C3"/>
<proteinExistence type="predicted"/>
<dbReference type="Gene3D" id="3.40.190.10">
    <property type="entry name" value="Periplasmic binding protein-like II"/>
    <property type="match status" value="2"/>
</dbReference>
<gene>
    <name evidence="4" type="ORF">I596_2717</name>
</gene>
<feature type="chain" id="PRO_5007887355" evidence="2">
    <location>
        <begin position="20"/>
        <end position="304"/>
    </location>
</feature>
<evidence type="ECO:0000256" key="2">
    <source>
        <dbReference type="SAM" id="SignalP"/>
    </source>
</evidence>
<dbReference type="InterPro" id="IPR050811">
    <property type="entry name" value="Phosphate_ABC_transporter"/>
</dbReference>
<dbReference type="SUPFAM" id="SSF53850">
    <property type="entry name" value="Periplasmic binding protein-like II"/>
    <property type="match status" value="1"/>
</dbReference>
<dbReference type="RefSeq" id="WP_067648570.1">
    <property type="nucleotide sequence ID" value="NZ_CP015249.1"/>
</dbReference>
<evidence type="ECO:0000256" key="1">
    <source>
        <dbReference type="ARBA" id="ARBA00022729"/>
    </source>
</evidence>
<feature type="signal peptide" evidence="2">
    <location>
        <begin position="1"/>
        <end position="19"/>
    </location>
</feature>
<keyword evidence="5" id="KW-1185">Reference proteome</keyword>
<accession>A0A167H3C3</accession>
<dbReference type="PATRIC" id="fig|1300342.3.peg.2643"/>
<feature type="domain" description="PBP" evidence="3">
    <location>
        <begin position="19"/>
        <end position="278"/>
    </location>
</feature>
<keyword evidence="1 2" id="KW-0732">Signal</keyword>
<dbReference type="Pfam" id="PF12849">
    <property type="entry name" value="PBP_like_2"/>
    <property type="match status" value="1"/>
</dbReference>
<organism evidence="4 5">
    <name type="scientific">Dokdonella koreensis DS-123</name>
    <dbReference type="NCBI Taxonomy" id="1300342"/>
    <lineage>
        <taxon>Bacteria</taxon>
        <taxon>Pseudomonadati</taxon>
        <taxon>Pseudomonadota</taxon>
        <taxon>Gammaproteobacteria</taxon>
        <taxon>Lysobacterales</taxon>
        <taxon>Rhodanobacteraceae</taxon>
        <taxon>Dokdonella</taxon>
    </lineage>
</organism>
<protein>
    <submittedName>
        <fullName evidence="4">Phosphate ABC transporter, periplasmic phosphate-binding protein PstS</fullName>
    </submittedName>
</protein>
<sequence length="304" mass="31635">MRSVWTSLLGLALAGPGHAAEALSGTLTSAGSETISGLIAQWSRGFASTHPAVRIQEQALGSTSAVLALVEGAADIGPMSRPMSAGEEALFVRRHGHRPSRIAVAHDAIVVFVHPDNPLRTLELGQLDGIYAAQPRCGGPALRTWAQLGGTGALAQQPVLPIGRNEGSGTAQFFRDRVLCGGDYRNAVVAWPGSGATIAAVAGNPSAIGYAPIGMVNARVQPLALAAATGEAVAADAEGVRSGRYPLARPLYLYYNRLPHRPLPALQAAFLEYILSSEGQAIVAREGFIPLAATEADAQRLQLE</sequence>
<evidence type="ECO:0000313" key="5">
    <source>
        <dbReference type="Proteomes" id="UP000076830"/>
    </source>
</evidence>
<dbReference type="PANTHER" id="PTHR30570:SF6">
    <property type="entry name" value="PHOSPHATE-BINDING PROTEIN PSTS"/>
    <property type="match status" value="1"/>
</dbReference>
<name>A0A167H3C3_9GAMM</name>
<dbReference type="CDD" id="cd13653">
    <property type="entry name" value="PBP2_phosphate_like_1"/>
    <property type="match status" value="1"/>
</dbReference>
<evidence type="ECO:0000313" key="4">
    <source>
        <dbReference type="EMBL" id="ANB18712.1"/>
    </source>
</evidence>
<dbReference type="OrthoDB" id="9790048at2"/>